<proteinExistence type="predicted"/>
<dbReference type="Pfam" id="PF12937">
    <property type="entry name" value="F-box-like"/>
    <property type="match status" value="1"/>
</dbReference>
<sequence>MMVQQLPDDMIFEILTYVPADTLYEQRLVSKMWHKFISDPIFISAHLSHAESGLIFQDFSTEKLRYKVNFLYLEEGRFRTKDLKLPLLSGAKIRASCNGLILLENIPESGDLSVANPVTKQWIKLPPPAPNKLLSSRRIYASQYGFTWHPGTNEYKVLCFSERKAVCLILTLGSDKWELVNVPEQFIQLARDNTSVNGFLHSIDGDFDDGDKEDMLSMDTADKSFHKKKLPKCRGEQDKLLELGGSLSFISRIDSTAEFEIWVLKDFDKGDWIKLYSVKLDVGVKLANSRSLDSAKPICCLMNGKLVVFAVDRSFYAASTQQPWVKRIWNLKTEHCLTHLNTLVSCKTF</sequence>
<accession>A0A1U8B9H4</accession>
<dbReference type="PANTHER" id="PTHR31672">
    <property type="entry name" value="BNACNNG10540D PROTEIN"/>
    <property type="match status" value="1"/>
</dbReference>
<dbReference type="InterPro" id="IPR050796">
    <property type="entry name" value="SCF_F-box_component"/>
</dbReference>
<dbReference type="NCBIfam" id="TIGR01640">
    <property type="entry name" value="F_box_assoc_1"/>
    <property type="match status" value="1"/>
</dbReference>
<dbReference type="Proteomes" id="UP000189703">
    <property type="component" value="Unplaced"/>
</dbReference>
<evidence type="ECO:0000313" key="2">
    <source>
        <dbReference type="RefSeq" id="XP_010277839.1"/>
    </source>
</evidence>
<dbReference type="AlphaFoldDB" id="A0A1U8B9H4"/>
<dbReference type="SUPFAM" id="SSF81383">
    <property type="entry name" value="F-box domain"/>
    <property type="match status" value="1"/>
</dbReference>
<dbReference type="InterPro" id="IPR013187">
    <property type="entry name" value="F-box-assoc_dom_typ3"/>
</dbReference>
<dbReference type="InterPro" id="IPR036047">
    <property type="entry name" value="F-box-like_dom_sf"/>
</dbReference>
<dbReference type="PROSITE" id="PS50181">
    <property type="entry name" value="FBOX"/>
    <property type="match status" value="1"/>
</dbReference>
<organism evidence="1 2">
    <name type="scientific">Nelumbo nucifera</name>
    <name type="common">Sacred lotus</name>
    <dbReference type="NCBI Taxonomy" id="4432"/>
    <lineage>
        <taxon>Eukaryota</taxon>
        <taxon>Viridiplantae</taxon>
        <taxon>Streptophyta</taxon>
        <taxon>Embryophyta</taxon>
        <taxon>Tracheophyta</taxon>
        <taxon>Spermatophyta</taxon>
        <taxon>Magnoliopsida</taxon>
        <taxon>Proteales</taxon>
        <taxon>Nelumbonaceae</taxon>
        <taxon>Nelumbo</taxon>
    </lineage>
</organism>
<gene>
    <name evidence="2" type="primary">LOC104612196</name>
</gene>
<dbReference type="Gene3D" id="1.20.1280.50">
    <property type="match status" value="1"/>
</dbReference>
<keyword evidence="1" id="KW-1185">Reference proteome</keyword>
<dbReference type="eggNOG" id="ENOG502QW61">
    <property type="taxonomic scope" value="Eukaryota"/>
</dbReference>
<evidence type="ECO:0000313" key="1">
    <source>
        <dbReference type="Proteomes" id="UP000189703"/>
    </source>
</evidence>
<protein>
    <submittedName>
        <fullName evidence="2">F-box protein At4g09190 isoform X1</fullName>
    </submittedName>
</protein>
<name>A0A1U8B9H4_NELNU</name>
<dbReference type="FunCoup" id="A0A1U8B9H4">
    <property type="interactions" value="429"/>
</dbReference>
<dbReference type="GeneID" id="104612196"/>
<dbReference type="KEGG" id="nnu:104612196"/>
<reference evidence="2" key="1">
    <citation type="submission" date="2025-08" db="UniProtKB">
        <authorList>
            <consortium name="RefSeq"/>
        </authorList>
    </citation>
    <scope>IDENTIFICATION</scope>
</reference>
<dbReference type="PANTHER" id="PTHR31672:SF11">
    <property type="entry name" value="F-BOX PROTEIN CPR1-LIKE ISOFORM X2"/>
    <property type="match status" value="1"/>
</dbReference>
<dbReference type="InterPro" id="IPR017451">
    <property type="entry name" value="F-box-assoc_interact_dom"/>
</dbReference>
<dbReference type="OrthoDB" id="1938527at2759"/>
<dbReference type="RefSeq" id="XP_010277839.1">
    <property type="nucleotide sequence ID" value="XM_010279537.2"/>
</dbReference>
<dbReference type="Pfam" id="PF08268">
    <property type="entry name" value="FBA_3"/>
    <property type="match status" value="1"/>
</dbReference>
<dbReference type="InterPro" id="IPR001810">
    <property type="entry name" value="F-box_dom"/>
</dbReference>
<dbReference type="OMA" id="IDAHLHR"/>